<dbReference type="PANTHER" id="PTHR43133">
    <property type="entry name" value="RNA POLYMERASE ECF-TYPE SIGMA FACTO"/>
    <property type="match status" value="1"/>
</dbReference>
<evidence type="ECO:0000259" key="5">
    <source>
        <dbReference type="Pfam" id="PF04542"/>
    </source>
</evidence>
<sequence length="229" mass="25715">MASSSDSRASHVIITKVEPPNDGQGDFEYVSRADRERALIQRVGLGDPAAFELLIGPYRKRLQSTISRIVRNSHDAEDVAQQCLLQVFTKLDQFRGHSQFSTWMTRIAINESLGHLRKKRVVLLSIDIAPGADDQVFLMNIPDTNLTPEESYSAVEVAECIKLQIDGLPCAMKSAFELLYMEDLTMEQTAGILGITTAAAKSRALRARRHLRERLDRSLLKEGPRQKYC</sequence>
<dbReference type="SUPFAM" id="SSF88946">
    <property type="entry name" value="Sigma2 domain of RNA polymerase sigma factors"/>
    <property type="match status" value="1"/>
</dbReference>
<protein>
    <submittedName>
        <fullName evidence="7">RNA polymerase sigma-70 factor (ECF subfamily)</fullName>
    </submittedName>
</protein>
<dbReference type="GO" id="GO:0003677">
    <property type="term" value="F:DNA binding"/>
    <property type="evidence" value="ECO:0007669"/>
    <property type="project" value="InterPro"/>
</dbReference>
<comment type="caution">
    <text evidence="7">The sequence shown here is derived from an EMBL/GenBank/DDBJ whole genome shotgun (WGS) entry which is preliminary data.</text>
</comment>
<keyword evidence="3" id="KW-0731">Sigma factor</keyword>
<dbReference type="InterPro" id="IPR013324">
    <property type="entry name" value="RNA_pol_sigma_r3/r4-like"/>
</dbReference>
<dbReference type="PANTHER" id="PTHR43133:SF51">
    <property type="entry name" value="RNA POLYMERASE SIGMA FACTOR"/>
    <property type="match status" value="1"/>
</dbReference>
<dbReference type="GO" id="GO:0016987">
    <property type="term" value="F:sigma factor activity"/>
    <property type="evidence" value="ECO:0007669"/>
    <property type="project" value="UniProtKB-KW"/>
</dbReference>
<dbReference type="SUPFAM" id="SSF88659">
    <property type="entry name" value="Sigma3 and sigma4 domains of RNA polymerase sigma factors"/>
    <property type="match status" value="1"/>
</dbReference>
<dbReference type="Proteomes" id="UP000538666">
    <property type="component" value="Unassembled WGS sequence"/>
</dbReference>
<dbReference type="Pfam" id="PF08281">
    <property type="entry name" value="Sigma70_r4_2"/>
    <property type="match status" value="1"/>
</dbReference>
<dbReference type="InterPro" id="IPR014284">
    <property type="entry name" value="RNA_pol_sigma-70_dom"/>
</dbReference>
<evidence type="ECO:0000256" key="3">
    <source>
        <dbReference type="ARBA" id="ARBA00023082"/>
    </source>
</evidence>
<feature type="domain" description="RNA polymerase sigma factor 70 region 4 type 2" evidence="6">
    <location>
        <begin position="159"/>
        <end position="211"/>
    </location>
</feature>
<dbReference type="InterPro" id="IPR013249">
    <property type="entry name" value="RNA_pol_sigma70_r4_t2"/>
</dbReference>
<dbReference type="Gene3D" id="1.10.10.10">
    <property type="entry name" value="Winged helix-like DNA-binding domain superfamily/Winged helix DNA-binding domain"/>
    <property type="match status" value="1"/>
</dbReference>
<name>A0A841JSX1_9BACT</name>
<dbReference type="AlphaFoldDB" id="A0A841JSX1"/>
<dbReference type="InterPro" id="IPR007627">
    <property type="entry name" value="RNA_pol_sigma70_r2"/>
</dbReference>
<evidence type="ECO:0000313" key="8">
    <source>
        <dbReference type="Proteomes" id="UP000538666"/>
    </source>
</evidence>
<accession>A0A841JSX1</accession>
<evidence type="ECO:0000256" key="1">
    <source>
        <dbReference type="ARBA" id="ARBA00010641"/>
    </source>
</evidence>
<dbReference type="EMBL" id="JACHEK010000004">
    <property type="protein sequence ID" value="MBB6144416.1"/>
    <property type="molecule type" value="Genomic_DNA"/>
</dbReference>
<dbReference type="NCBIfam" id="TIGR02937">
    <property type="entry name" value="sigma70-ECF"/>
    <property type="match status" value="1"/>
</dbReference>
<comment type="similarity">
    <text evidence="1">Belongs to the sigma-70 factor family. ECF subfamily.</text>
</comment>
<dbReference type="OrthoDB" id="9785675at2"/>
<gene>
    <name evidence="7" type="ORF">HNQ77_002368</name>
</gene>
<dbReference type="InterPro" id="IPR036388">
    <property type="entry name" value="WH-like_DNA-bd_sf"/>
</dbReference>
<dbReference type="InterPro" id="IPR039425">
    <property type="entry name" value="RNA_pol_sigma-70-like"/>
</dbReference>
<organism evidence="7 8">
    <name type="scientific">Silvibacterium bohemicum</name>
    <dbReference type="NCBI Taxonomy" id="1577686"/>
    <lineage>
        <taxon>Bacteria</taxon>
        <taxon>Pseudomonadati</taxon>
        <taxon>Acidobacteriota</taxon>
        <taxon>Terriglobia</taxon>
        <taxon>Terriglobales</taxon>
        <taxon>Acidobacteriaceae</taxon>
        <taxon>Silvibacterium</taxon>
    </lineage>
</organism>
<proteinExistence type="inferred from homology"/>
<dbReference type="InterPro" id="IPR013325">
    <property type="entry name" value="RNA_pol_sigma_r2"/>
</dbReference>
<dbReference type="Pfam" id="PF04542">
    <property type="entry name" value="Sigma70_r2"/>
    <property type="match status" value="1"/>
</dbReference>
<evidence type="ECO:0000256" key="2">
    <source>
        <dbReference type="ARBA" id="ARBA00023015"/>
    </source>
</evidence>
<dbReference type="RefSeq" id="WP_050058957.1">
    <property type="nucleotide sequence ID" value="NZ_JACHEK010000004.1"/>
</dbReference>
<feature type="domain" description="RNA polymerase sigma-70 region 2" evidence="5">
    <location>
        <begin position="54"/>
        <end position="120"/>
    </location>
</feature>
<keyword evidence="4" id="KW-0804">Transcription</keyword>
<dbReference type="Gene3D" id="1.10.1740.10">
    <property type="match status" value="1"/>
</dbReference>
<keyword evidence="2" id="KW-0805">Transcription regulation</keyword>
<evidence type="ECO:0000256" key="4">
    <source>
        <dbReference type="ARBA" id="ARBA00023163"/>
    </source>
</evidence>
<dbReference type="GO" id="GO:0006352">
    <property type="term" value="P:DNA-templated transcription initiation"/>
    <property type="evidence" value="ECO:0007669"/>
    <property type="project" value="InterPro"/>
</dbReference>
<evidence type="ECO:0000259" key="6">
    <source>
        <dbReference type="Pfam" id="PF08281"/>
    </source>
</evidence>
<evidence type="ECO:0000313" key="7">
    <source>
        <dbReference type="EMBL" id="MBB6144416.1"/>
    </source>
</evidence>
<reference evidence="7 8" key="1">
    <citation type="submission" date="2020-08" db="EMBL/GenBank/DDBJ databases">
        <title>Genomic Encyclopedia of Type Strains, Phase IV (KMG-IV): sequencing the most valuable type-strain genomes for metagenomic binning, comparative biology and taxonomic classification.</title>
        <authorList>
            <person name="Goeker M."/>
        </authorList>
    </citation>
    <scope>NUCLEOTIDE SEQUENCE [LARGE SCALE GENOMIC DNA]</scope>
    <source>
        <strain evidence="7 8">DSM 103733</strain>
    </source>
</reference>
<keyword evidence="8" id="KW-1185">Reference proteome</keyword>